<evidence type="ECO:0000313" key="1">
    <source>
        <dbReference type="EMBL" id="MFC5913633.1"/>
    </source>
</evidence>
<evidence type="ECO:0000313" key="2">
    <source>
        <dbReference type="Proteomes" id="UP001596200"/>
    </source>
</evidence>
<dbReference type="Proteomes" id="UP001596200">
    <property type="component" value="Unassembled WGS sequence"/>
</dbReference>
<dbReference type="EMBL" id="JBHSPU010000009">
    <property type="protein sequence ID" value="MFC5913633.1"/>
    <property type="molecule type" value="Genomic_DNA"/>
</dbReference>
<proteinExistence type="predicted"/>
<protein>
    <submittedName>
        <fullName evidence="1">Uncharacterized protein</fullName>
    </submittedName>
</protein>
<name>A0ABW1GHJ0_9ACTN</name>
<keyword evidence="2" id="KW-1185">Reference proteome</keyword>
<comment type="caution">
    <text evidence="1">The sequence shown here is derived from an EMBL/GenBank/DDBJ whole genome shotgun (WGS) entry which is preliminary data.</text>
</comment>
<accession>A0ABW1GHJ0</accession>
<gene>
    <name evidence="1" type="ORF">ACFP1B_09380</name>
</gene>
<sequence length="168" mass="18895">MTGDLQFSWELSGSGWATCRIADGASEQKDIVSYCTDALADLLRHVAGLYGPTSVQRVSFDLEPAESRWVLRVRDPDVSIAIYLFPDMSTSHDKPDSEGRLVWRTKQPRALLSHAVVEAAQDVLRIHGEDGYRAKWVQHPFPVAALQDLRRLHMRDDSCELPHEVSTP</sequence>
<dbReference type="RefSeq" id="WP_344512487.1">
    <property type="nucleotide sequence ID" value="NZ_BAAATU010000024.1"/>
</dbReference>
<organism evidence="1 2">
    <name type="scientific">Streptomyces pulveraceus</name>
    <dbReference type="NCBI Taxonomy" id="68258"/>
    <lineage>
        <taxon>Bacteria</taxon>
        <taxon>Bacillati</taxon>
        <taxon>Actinomycetota</taxon>
        <taxon>Actinomycetes</taxon>
        <taxon>Kitasatosporales</taxon>
        <taxon>Streptomycetaceae</taxon>
        <taxon>Streptomyces</taxon>
    </lineage>
</organism>
<reference evidence="2" key="1">
    <citation type="journal article" date="2019" name="Int. J. Syst. Evol. Microbiol.">
        <title>The Global Catalogue of Microorganisms (GCM) 10K type strain sequencing project: providing services to taxonomists for standard genome sequencing and annotation.</title>
        <authorList>
            <consortium name="The Broad Institute Genomics Platform"/>
            <consortium name="The Broad Institute Genome Sequencing Center for Infectious Disease"/>
            <person name="Wu L."/>
            <person name="Ma J."/>
        </authorList>
    </citation>
    <scope>NUCLEOTIDE SEQUENCE [LARGE SCALE GENOMIC DNA]</scope>
    <source>
        <strain evidence="2">JCM 4147</strain>
    </source>
</reference>